<reference evidence="6" key="1">
    <citation type="journal article" date="2010" name="Nature">
        <title>The Amphimedon queenslandica genome and the evolution of animal complexity.</title>
        <authorList>
            <person name="Srivastava M."/>
            <person name="Simakov O."/>
            <person name="Chapman J."/>
            <person name="Fahey B."/>
            <person name="Gauthier M.E."/>
            <person name="Mitros T."/>
            <person name="Richards G.S."/>
            <person name="Conaco C."/>
            <person name="Dacre M."/>
            <person name="Hellsten U."/>
            <person name="Larroux C."/>
            <person name="Putnam N.H."/>
            <person name="Stanke M."/>
            <person name="Adamska M."/>
            <person name="Darling A."/>
            <person name="Degnan S.M."/>
            <person name="Oakley T.H."/>
            <person name="Plachetzki D.C."/>
            <person name="Zhai Y."/>
            <person name="Adamski M."/>
            <person name="Calcino A."/>
            <person name="Cummins S.F."/>
            <person name="Goodstein D.M."/>
            <person name="Harris C."/>
            <person name="Jackson D.J."/>
            <person name="Leys S.P."/>
            <person name="Shu S."/>
            <person name="Woodcroft B.J."/>
            <person name="Vervoort M."/>
            <person name="Kosik K.S."/>
            <person name="Manning G."/>
            <person name="Degnan B.M."/>
            <person name="Rokhsar D.S."/>
        </authorList>
    </citation>
    <scope>NUCLEOTIDE SEQUENCE [LARGE SCALE GENOMIC DNA]</scope>
</reference>
<keyword evidence="3" id="KW-0413">Isomerase</keyword>
<dbReference type="KEGG" id="aqu:100635697"/>
<organism evidence="5 6">
    <name type="scientific">Amphimedon queenslandica</name>
    <name type="common">Sponge</name>
    <dbReference type="NCBI Taxonomy" id="400682"/>
    <lineage>
        <taxon>Eukaryota</taxon>
        <taxon>Metazoa</taxon>
        <taxon>Porifera</taxon>
        <taxon>Demospongiae</taxon>
        <taxon>Heteroscleromorpha</taxon>
        <taxon>Haplosclerida</taxon>
        <taxon>Niphatidae</taxon>
        <taxon>Amphimedon</taxon>
    </lineage>
</organism>
<dbReference type="AlphaFoldDB" id="A0AAN0JBM3"/>
<evidence type="ECO:0000259" key="4">
    <source>
        <dbReference type="Pfam" id="PF01416"/>
    </source>
</evidence>
<protein>
    <recommendedName>
        <fullName evidence="4">Pseudouridine synthase I TruA alpha/beta domain-containing protein</fullName>
    </recommendedName>
</protein>
<reference evidence="5" key="2">
    <citation type="submission" date="2024-06" db="UniProtKB">
        <authorList>
            <consortium name="EnsemblMetazoa"/>
        </authorList>
    </citation>
    <scope>IDENTIFICATION</scope>
</reference>
<dbReference type="InterPro" id="IPR001406">
    <property type="entry name" value="PsdUridine_synth_TruA"/>
</dbReference>
<dbReference type="InterPro" id="IPR020094">
    <property type="entry name" value="TruA/RsuA/RluB/E/F_N"/>
</dbReference>
<dbReference type="InterPro" id="IPR020095">
    <property type="entry name" value="PsdUridine_synth_TruA_C"/>
</dbReference>
<evidence type="ECO:0000256" key="3">
    <source>
        <dbReference type="ARBA" id="ARBA00023235"/>
    </source>
</evidence>
<dbReference type="Pfam" id="PF01416">
    <property type="entry name" value="PseudoU_synth_1"/>
    <property type="match status" value="1"/>
</dbReference>
<dbReference type="InterPro" id="IPR020103">
    <property type="entry name" value="PsdUridine_synth_cat_dom_sf"/>
</dbReference>
<evidence type="ECO:0000313" key="6">
    <source>
        <dbReference type="Proteomes" id="UP000007879"/>
    </source>
</evidence>
<dbReference type="InterPro" id="IPR041707">
    <property type="entry name" value="Pus3-like"/>
</dbReference>
<dbReference type="Gene3D" id="3.30.70.580">
    <property type="entry name" value="Pseudouridine synthase I, catalytic domain, N-terminal subdomain"/>
    <property type="match status" value="1"/>
</dbReference>
<proteinExistence type="inferred from homology"/>
<dbReference type="EnsemblMetazoa" id="XM_019998544.1">
    <property type="protein sequence ID" value="XP_019854103.1"/>
    <property type="gene ID" value="LOC100635697"/>
</dbReference>
<sequence>MVLIFCCRFYKIRINFPAFNKARIMSIVTASSTEDLLGEKVEQATATKKSKIFDFKMWNKRHVAFKVLYLGWDYSGLALQDTTTETIEAKLFDALLKTKLIEDPSQSNYSRCGRTDKGVSAFGQVITLDVRTALLEGEGVIVPEGSKAIERKGDKIIELPYLNMLNRVLPKDIKLSAWAPVPPQFSARFNTMHRIYKYYFPMGSMDIELMREGARKFIGHHDFRNFCKYDTNDLATQSIKFDRTILDIKIEPLDQNSSVVSSHQLYACTVTGLAFLRHQIRCMMSLLFLVGHKLEQPSIIDYMLDISQCPGKPQYGMAADFPLVLHDCVFQDIEWQYLDYSYVNVISELQKAWTYHMTQAMIVKSMIDQLEGIDTSSFSPSLLPLPTNYLFPVLKTDHKLGKSYKPIRNRPTSGSYEERCENYKAAKKRKLEDGSSSENT</sequence>
<dbReference type="PANTHER" id="PTHR11142:SF5">
    <property type="entry name" value="TRNA PSEUDOURIDINE(38_39) SYNTHASE"/>
    <property type="match status" value="1"/>
</dbReference>
<dbReference type="Gene3D" id="3.30.70.660">
    <property type="entry name" value="Pseudouridine synthase I, catalytic domain, C-terminal subdomain"/>
    <property type="match status" value="1"/>
</dbReference>
<dbReference type="PANTHER" id="PTHR11142">
    <property type="entry name" value="PSEUDOURIDYLATE SYNTHASE"/>
    <property type="match status" value="1"/>
</dbReference>
<comment type="similarity">
    <text evidence="1">Belongs to the tRNA pseudouridine synthase TruA family.</text>
</comment>
<dbReference type="FunFam" id="3.30.70.580:FF:000007">
    <property type="entry name" value="tRNA pseudouridine synthase"/>
    <property type="match status" value="1"/>
</dbReference>
<evidence type="ECO:0000256" key="1">
    <source>
        <dbReference type="ARBA" id="ARBA00009375"/>
    </source>
</evidence>
<dbReference type="Proteomes" id="UP000007879">
    <property type="component" value="Unassembled WGS sequence"/>
</dbReference>
<dbReference type="CDD" id="cd02569">
    <property type="entry name" value="PseudoU_synth_ScPus3"/>
    <property type="match status" value="1"/>
</dbReference>
<dbReference type="GO" id="GO:1990481">
    <property type="term" value="P:mRNA pseudouridine synthesis"/>
    <property type="evidence" value="ECO:0007669"/>
    <property type="project" value="TreeGrafter"/>
</dbReference>
<keyword evidence="2" id="KW-0819">tRNA processing</keyword>
<dbReference type="GO" id="GO:0009982">
    <property type="term" value="F:pseudouridine synthase activity"/>
    <property type="evidence" value="ECO:0007669"/>
    <property type="project" value="InterPro"/>
</dbReference>
<dbReference type="InterPro" id="IPR020097">
    <property type="entry name" value="PsdUridine_synth_TruA_a/b_dom"/>
</dbReference>
<dbReference type="GO" id="GO:0005737">
    <property type="term" value="C:cytoplasm"/>
    <property type="evidence" value="ECO:0007669"/>
    <property type="project" value="TreeGrafter"/>
</dbReference>
<evidence type="ECO:0000313" key="5">
    <source>
        <dbReference type="EnsemblMetazoa" id="XP_019854103.1"/>
    </source>
</evidence>
<dbReference type="GO" id="GO:0031119">
    <property type="term" value="P:tRNA pseudouridine synthesis"/>
    <property type="evidence" value="ECO:0007669"/>
    <property type="project" value="TreeGrafter"/>
</dbReference>
<dbReference type="GO" id="GO:0005634">
    <property type="term" value="C:nucleus"/>
    <property type="evidence" value="ECO:0007669"/>
    <property type="project" value="TreeGrafter"/>
</dbReference>
<gene>
    <name evidence="5" type="primary">100635697</name>
</gene>
<name>A0AAN0JBM3_AMPQE</name>
<accession>A0AAN0JBM3</accession>
<feature type="domain" description="Pseudouridine synthase I TruA alpha/beta" evidence="4">
    <location>
        <begin position="214"/>
        <end position="330"/>
    </location>
</feature>
<evidence type="ECO:0000256" key="2">
    <source>
        <dbReference type="ARBA" id="ARBA00022694"/>
    </source>
</evidence>
<keyword evidence="6" id="KW-1185">Reference proteome</keyword>
<dbReference type="SUPFAM" id="SSF55120">
    <property type="entry name" value="Pseudouridine synthase"/>
    <property type="match status" value="1"/>
</dbReference>
<dbReference type="NCBIfam" id="TIGR00071">
    <property type="entry name" value="hisT_truA"/>
    <property type="match status" value="1"/>
</dbReference>
<dbReference type="GO" id="GO:0003723">
    <property type="term" value="F:RNA binding"/>
    <property type="evidence" value="ECO:0007669"/>
    <property type="project" value="InterPro"/>
</dbReference>